<evidence type="ECO:0008006" key="4">
    <source>
        <dbReference type="Google" id="ProtNLM"/>
    </source>
</evidence>
<dbReference type="KEGG" id="sphv:F9278_13135"/>
<reference evidence="2 3" key="1">
    <citation type="submission" date="2019-10" db="EMBL/GenBank/DDBJ databases">
        <title>Streptomyces sp. strain GY16 isolated from leaves of Broussonetia papyrifera.</title>
        <authorList>
            <person name="Mo P."/>
        </authorList>
    </citation>
    <scope>NUCLEOTIDE SEQUENCE [LARGE SCALE GENOMIC DNA]</scope>
    <source>
        <strain evidence="2 3">GY16</strain>
    </source>
</reference>
<dbReference type="Proteomes" id="UP000327294">
    <property type="component" value="Chromosome"/>
</dbReference>
<dbReference type="AlphaFoldDB" id="A0A5P8K2Z7"/>
<gene>
    <name evidence="2" type="ORF">F9278_13135</name>
</gene>
<name>A0A5P8K2Z7_9ACTN</name>
<feature type="region of interest" description="Disordered" evidence="1">
    <location>
        <begin position="1"/>
        <end position="76"/>
    </location>
</feature>
<accession>A0A5P8K2Z7</accession>
<protein>
    <recommendedName>
        <fullName evidence="4">FXSXX-COOH protein</fullName>
    </recommendedName>
</protein>
<organism evidence="2 3">
    <name type="scientific">Streptomyces phaeolivaceus</name>
    <dbReference type="NCBI Taxonomy" id="2653200"/>
    <lineage>
        <taxon>Bacteria</taxon>
        <taxon>Bacillati</taxon>
        <taxon>Actinomycetota</taxon>
        <taxon>Actinomycetes</taxon>
        <taxon>Kitasatosporales</taxon>
        <taxon>Streptomycetaceae</taxon>
        <taxon>Streptomyces</taxon>
    </lineage>
</organism>
<dbReference type="RefSeq" id="WP_152168488.1">
    <property type="nucleotide sequence ID" value="NZ_CP045096.1"/>
</dbReference>
<dbReference type="EMBL" id="CP045096">
    <property type="protein sequence ID" value="QFQ96997.1"/>
    <property type="molecule type" value="Genomic_DNA"/>
</dbReference>
<evidence type="ECO:0000313" key="3">
    <source>
        <dbReference type="Proteomes" id="UP000327294"/>
    </source>
</evidence>
<proteinExistence type="predicted"/>
<sequence length="76" mass="8392">MAQSWHHHLGRSDETPMALLGSRPTPGPRIERTARTSRVSLGAIDASDPRVQRSTGRVTDVPERRSTPSVRFDSSL</sequence>
<evidence type="ECO:0000313" key="2">
    <source>
        <dbReference type="EMBL" id="QFQ96997.1"/>
    </source>
</evidence>
<keyword evidence="3" id="KW-1185">Reference proteome</keyword>
<feature type="compositionally biased region" description="Polar residues" evidence="1">
    <location>
        <begin position="67"/>
        <end position="76"/>
    </location>
</feature>
<evidence type="ECO:0000256" key="1">
    <source>
        <dbReference type="SAM" id="MobiDB-lite"/>
    </source>
</evidence>